<accession>A0ABW5D0J4</accession>
<dbReference type="EMBL" id="JBHUIM010000002">
    <property type="protein sequence ID" value="MFD2247830.1"/>
    <property type="molecule type" value="Genomic_DNA"/>
</dbReference>
<name>A0ABW5D0J4_9BACT</name>
<organism evidence="2 3">
    <name type="scientific">Pontibacter ruber</name>
    <dbReference type="NCBI Taxonomy" id="1343895"/>
    <lineage>
        <taxon>Bacteria</taxon>
        <taxon>Pseudomonadati</taxon>
        <taxon>Bacteroidota</taxon>
        <taxon>Cytophagia</taxon>
        <taxon>Cytophagales</taxon>
        <taxon>Hymenobacteraceae</taxon>
        <taxon>Pontibacter</taxon>
    </lineage>
</organism>
<dbReference type="Pfam" id="PF09951">
    <property type="entry name" value="Imm33"/>
    <property type="match status" value="1"/>
</dbReference>
<protein>
    <submittedName>
        <fullName evidence="2">DUF2185 domain-containing protein</fullName>
    </submittedName>
</protein>
<evidence type="ECO:0000313" key="2">
    <source>
        <dbReference type="EMBL" id="MFD2247830.1"/>
    </source>
</evidence>
<keyword evidence="3" id="KW-1185">Reference proteome</keyword>
<dbReference type="Proteomes" id="UP001597374">
    <property type="component" value="Unassembled WGS sequence"/>
</dbReference>
<dbReference type="RefSeq" id="WP_377497345.1">
    <property type="nucleotide sequence ID" value="NZ_JBHUIM010000002.1"/>
</dbReference>
<evidence type="ECO:0000259" key="1">
    <source>
        <dbReference type="Pfam" id="PF09951"/>
    </source>
</evidence>
<comment type="caution">
    <text evidence="2">The sequence shown here is derived from an EMBL/GenBank/DDBJ whole genome shotgun (WGS) entry which is preliminary data.</text>
</comment>
<dbReference type="InterPro" id="IPR018689">
    <property type="entry name" value="Imm33_dom"/>
</dbReference>
<gene>
    <name evidence="2" type="ORF">ACFSKP_16305</name>
</gene>
<evidence type="ECO:0000313" key="3">
    <source>
        <dbReference type="Proteomes" id="UP001597374"/>
    </source>
</evidence>
<proteinExistence type="predicted"/>
<feature type="domain" description="Immunity protein Imm33" evidence="1">
    <location>
        <begin position="71"/>
        <end position="146"/>
    </location>
</feature>
<sequence>MTGGMEKRLHPTKHIHQDRLMPHPLPVRARWQILKSMKIIYLTLIMALFGFGNTKAQSVKKFKEPLNTAVFTTKFVIEESKPITYVMHDSDDGAWQFFSDDEFEDFESIAKIVGLGEIIKMDKSILELADMPEGYYAYRESVNSKWVIQKQEE</sequence>
<reference evidence="3" key="1">
    <citation type="journal article" date="2019" name="Int. J. Syst. Evol. Microbiol.">
        <title>The Global Catalogue of Microorganisms (GCM) 10K type strain sequencing project: providing services to taxonomists for standard genome sequencing and annotation.</title>
        <authorList>
            <consortium name="The Broad Institute Genomics Platform"/>
            <consortium name="The Broad Institute Genome Sequencing Center for Infectious Disease"/>
            <person name="Wu L."/>
            <person name="Ma J."/>
        </authorList>
    </citation>
    <scope>NUCLEOTIDE SEQUENCE [LARGE SCALE GENOMIC DNA]</scope>
    <source>
        <strain evidence="3">CGMCC 4.1782</strain>
    </source>
</reference>